<dbReference type="EMBL" id="JAAAHW010007069">
    <property type="protein sequence ID" value="KAF9951574.1"/>
    <property type="molecule type" value="Genomic_DNA"/>
</dbReference>
<gene>
    <name evidence="1" type="ORF">BGZ65_005868</name>
</gene>
<dbReference type="Proteomes" id="UP000749646">
    <property type="component" value="Unassembled WGS sequence"/>
</dbReference>
<feature type="non-terminal residue" evidence="1">
    <location>
        <position position="1"/>
    </location>
</feature>
<feature type="non-terminal residue" evidence="1">
    <location>
        <position position="55"/>
    </location>
</feature>
<dbReference type="OrthoDB" id="7848332at2759"/>
<name>A0A9P6IWW2_9FUNG</name>
<keyword evidence="2" id="KW-1185">Reference proteome</keyword>
<reference evidence="1" key="1">
    <citation type="journal article" date="2020" name="Fungal Divers.">
        <title>Resolving the Mortierellaceae phylogeny through synthesis of multi-gene phylogenetics and phylogenomics.</title>
        <authorList>
            <person name="Vandepol N."/>
            <person name="Liber J."/>
            <person name="Desiro A."/>
            <person name="Na H."/>
            <person name="Kennedy M."/>
            <person name="Barry K."/>
            <person name="Grigoriev I.V."/>
            <person name="Miller A.N."/>
            <person name="O'Donnell K."/>
            <person name="Stajich J.E."/>
            <person name="Bonito G."/>
        </authorList>
    </citation>
    <scope>NUCLEOTIDE SEQUENCE</scope>
    <source>
        <strain evidence="1">MES-2147</strain>
    </source>
</reference>
<organism evidence="1 2">
    <name type="scientific">Modicella reniformis</name>
    <dbReference type="NCBI Taxonomy" id="1440133"/>
    <lineage>
        <taxon>Eukaryota</taxon>
        <taxon>Fungi</taxon>
        <taxon>Fungi incertae sedis</taxon>
        <taxon>Mucoromycota</taxon>
        <taxon>Mortierellomycotina</taxon>
        <taxon>Mortierellomycetes</taxon>
        <taxon>Mortierellales</taxon>
        <taxon>Mortierellaceae</taxon>
        <taxon>Modicella</taxon>
    </lineage>
</organism>
<accession>A0A9P6IWW2</accession>
<sequence>QNFGMENFGSFLTRLMRDFVVPLSRRPHYTGLLHVAESDASQDVVRILLREPVTS</sequence>
<proteinExistence type="predicted"/>
<comment type="caution">
    <text evidence="1">The sequence shown here is derived from an EMBL/GenBank/DDBJ whole genome shotgun (WGS) entry which is preliminary data.</text>
</comment>
<evidence type="ECO:0000313" key="1">
    <source>
        <dbReference type="EMBL" id="KAF9951574.1"/>
    </source>
</evidence>
<dbReference type="AlphaFoldDB" id="A0A9P6IWW2"/>
<evidence type="ECO:0000313" key="2">
    <source>
        <dbReference type="Proteomes" id="UP000749646"/>
    </source>
</evidence>
<protein>
    <submittedName>
        <fullName evidence="1">Uncharacterized protein</fullName>
    </submittedName>
</protein>